<dbReference type="InterPro" id="IPR036396">
    <property type="entry name" value="Cyt_P450_sf"/>
</dbReference>
<dbReference type="EMBL" id="GL736047">
    <property type="protein sequence ID" value="EFX60571.1"/>
    <property type="molecule type" value="Genomic_DNA"/>
</dbReference>
<dbReference type="Gene3D" id="1.10.630.10">
    <property type="entry name" value="Cytochrome P450"/>
    <property type="match status" value="1"/>
</dbReference>
<keyword evidence="5" id="KW-0256">Endoplasmic reticulum</keyword>
<dbReference type="GO" id="GO:0005506">
    <property type="term" value="F:iron ion binding"/>
    <property type="evidence" value="ECO:0007669"/>
    <property type="project" value="InterPro"/>
</dbReference>
<evidence type="ECO:0000256" key="1">
    <source>
        <dbReference type="ARBA" id="ARBA00001971"/>
    </source>
</evidence>
<proteinExistence type="inferred from homology"/>
<feature type="non-terminal residue" evidence="11">
    <location>
        <position position="1"/>
    </location>
</feature>
<keyword evidence="12" id="KW-1185">Reference proteome</keyword>
<dbReference type="InParanoid" id="E9I609"/>
<keyword evidence="4" id="KW-0479">Metal-binding</keyword>
<dbReference type="GO" id="GO:0016705">
    <property type="term" value="F:oxidoreductase activity, acting on paired donors, with incorporation or reduction of molecular oxygen"/>
    <property type="evidence" value="ECO:0007669"/>
    <property type="project" value="InterPro"/>
</dbReference>
<comment type="similarity">
    <text evidence="3">Belongs to the cytochrome P450 family.</text>
</comment>
<keyword evidence="7" id="KW-0503">Monooxygenase</keyword>
<evidence type="ECO:0000256" key="8">
    <source>
        <dbReference type="ARBA" id="ARBA00023136"/>
    </source>
</evidence>
<name>E9I609_DAPPU</name>
<evidence type="ECO:0000256" key="7">
    <source>
        <dbReference type="ARBA" id="ARBA00023033"/>
    </source>
</evidence>
<dbReference type="HOGENOM" id="CLU_1399464_0_0_1"/>
<feature type="transmembrane region" description="Helical" evidence="10">
    <location>
        <begin position="12"/>
        <end position="31"/>
    </location>
</feature>
<evidence type="ECO:0000256" key="10">
    <source>
        <dbReference type="SAM" id="Phobius"/>
    </source>
</evidence>
<feature type="region of interest" description="Disordered" evidence="9">
    <location>
        <begin position="173"/>
        <end position="195"/>
    </location>
</feature>
<keyword evidence="6" id="KW-0408">Iron</keyword>
<protein>
    <recommendedName>
        <fullName evidence="13">Cytochrome P450</fullName>
    </recommendedName>
</protein>
<dbReference type="PANTHER" id="PTHR24291:SF189">
    <property type="entry name" value="CYTOCHROME P450 4C3-RELATED"/>
    <property type="match status" value="1"/>
</dbReference>
<dbReference type="AlphaFoldDB" id="E9I609"/>
<evidence type="ECO:0000313" key="12">
    <source>
        <dbReference type="Proteomes" id="UP000000305"/>
    </source>
</evidence>
<accession>E9I609</accession>
<dbReference type="Proteomes" id="UP000000305">
    <property type="component" value="Unassembled WGS sequence"/>
</dbReference>
<evidence type="ECO:0000256" key="9">
    <source>
        <dbReference type="SAM" id="MobiDB-lite"/>
    </source>
</evidence>
<sequence>MLTISWSAAGWSPLSLTMTALVGLLAGYYWVWSRSRFVRLINALPGPKPLPLLGNILQLANFSLDDDAWRKRRRMLNPAFSFQILNGFIGTFNDLSLDCVAKLEEMLEAVQHKEMDLVPIIHEHIFVKRFMHQPWLRSDFIFKLSPLYRLEKRCISNTRSLIDKVIQNRHEQQKKNGQSLVFNNNEKEEDEYNRP</sequence>
<feature type="compositionally biased region" description="Polar residues" evidence="9">
    <location>
        <begin position="175"/>
        <end position="184"/>
    </location>
</feature>
<keyword evidence="10" id="KW-0812">Transmembrane</keyword>
<evidence type="ECO:0000313" key="11">
    <source>
        <dbReference type="EMBL" id="EFX60571.1"/>
    </source>
</evidence>
<evidence type="ECO:0000256" key="5">
    <source>
        <dbReference type="ARBA" id="ARBA00022824"/>
    </source>
</evidence>
<dbReference type="GO" id="GO:0005789">
    <property type="term" value="C:endoplasmic reticulum membrane"/>
    <property type="evidence" value="ECO:0007669"/>
    <property type="project" value="UniProtKB-SubCell"/>
</dbReference>
<keyword evidence="4" id="KW-0349">Heme</keyword>
<keyword evidence="8 10" id="KW-0472">Membrane</keyword>
<gene>
    <name evidence="11" type="ORF">DAPPUDRAFT_276730</name>
</gene>
<evidence type="ECO:0000256" key="3">
    <source>
        <dbReference type="ARBA" id="ARBA00010617"/>
    </source>
</evidence>
<evidence type="ECO:0008006" key="13">
    <source>
        <dbReference type="Google" id="ProtNLM"/>
    </source>
</evidence>
<dbReference type="GO" id="GO:0020037">
    <property type="term" value="F:heme binding"/>
    <property type="evidence" value="ECO:0007669"/>
    <property type="project" value="InterPro"/>
</dbReference>
<evidence type="ECO:0000256" key="4">
    <source>
        <dbReference type="ARBA" id="ARBA00022617"/>
    </source>
</evidence>
<dbReference type="GO" id="GO:0004497">
    <property type="term" value="F:monooxygenase activity"/>
    <property type="evidence" value="ECO:0007669"/>
    <property type="project" value="UniProtKB-KW"/>
</dbReference>
<keyword evidence="7" id="KW-0560">Oxidoreductase</keyword>
<dbReference type="InterPro" id="IPR050196">
    <property type="entry name" value="Cytochrome_P450_Monoox"/>
</dbReference>
<evidence type="ECO:0000256" key="6">
    <source>
        <dbReference type="ARBA" id="ARBA00023004"/>
    </source>
</evidence>
<dbReference type="KEGG" id="dpx:DAPPUDRAFT_276730"/>
<comment type="subcellular location">
    <subcellularLocation>
        <location evidence="2">Endoplasmic reticulum membrane</location>
    </subcellularLocation>
</comment>
<dbReference type="PhylomeDB" id="E9I609"/>
<comment type="cofactor">
    <cofactor evidence="1">
        <name>heme</name>
        <dbReference type="ChEBI" id="CHEBI:30413"/>
    </cofactor>
</comment>
<dbReference type="SUPFAM" id="SSF48264">
    <property type="entry name" value="Cytochrome P450"/>
    <property type="match status" value="1"/>
</dbReference>
<keyword evidence="10" id="KW-1133">Transmembrane helix</keyword>
<dbReference type="PANTHER" id="PTHR24291">
    <property type="entry name" value="CYTOCHROME P450 FAMILY 4"/>
    <property type="match status" value="1"/>
</dbReference>
<evidence type="ECO:0000256" key="2">
    <source>
        <dbReference type="ARBA" id="ARBA00004586"/>
    </source>
</evidence>
<organism evidence="11 12">
    <name type="scientific">Daphnia pulex</name>
    <name type="common">Water flea</name>
    <dbReference type="NCBI Taxonomy" id="6669"/>
    <lineage>
        <taxon>Eukaryota</taxon>
        <taxon>Metazoa</taxon>
        <taxon>Ecdysozoa</taxon>
        <taxon>Arthropoda</taxon>
        <taxon>Crustacea</taxon>
        <taxon>Branchiopoda</taxon>
        <taxon>Diplostraca</taxon>
        <taxon>Cladocera</taxon>
        <taxon>Anomopoda</taxon>
        <taxon>Daphniidae</taxon>
        <taxon>Daphnia</taxon>
    </lineage>
</organism>
<dbReference type="OrthoDB" id="1470350at2759"/>
<reference evidence="11 12" key="1">
    <citation type="journal article" date="2011" name="Science">
        <title>The ecoresponsive genome of Daphnia pulex.</title>
        <authorList>
            <person name="Colbourne J.K."/>
            <person name="Pfrender M.E."/>
            <person name="Gilbert D."/>
            <person name="Thomas W.K."/>
            <person name="Tucker A."/>
            <person name="Oakley T.H."/>
            <person name="Tokishita S."/>
            <person name="Aerts A."/>
            <person name="Arnold G.J."/>
            <person name="Basu M.K."/>
            <person name="Bauer D.J."/>
            <person name="Caceres C.E."/>
            <person name="Carmel L."/>
            <person name="Casola C."/>
            <person name="Choi J.H."/>
            <person name="Detter J.C."/>
            <person name="Dong Q."/>
            <person name="Dusheyko S."/>
            <person name="Eads B.D."/>
            <person name="Frohlich T."/>
            <person name="Geiler-Samerotte K.A."/>
            <person name="Gerlach D."/>
            <person name="Hatcher P."/>
            <person name="Jogdeo S."/>
            <person name="Krijgsveld J."/>
            <person name="Kriventseva E.V."/>
            <person name="Kultz D."/>
            <person name="Laforsch C."/>
            <person name="Lindquist E."/>
            <person name="Lopez J."/>
            <person name="Manak J.R."/>
            <person name="Muller J."/>
            <person name="Pangilinan J."/>
            <person name="Patwardhan R.P."/>
            <person name="Pitluck S."/>
            <person name="Pritham E.J."/>
            <person name="Rechtsteiner A."/>
            <person name="Rho M."/>
            <person name="Rogozin I.B."/>
            <person name="Sakarya O."/>
            <person name="Salamov A."/>
            <person name="Schaack S."/>
            <person name="Shapiro H."/>
            <person name="Shiga Y."/>
            <person name="Skalitzky C."/>
            <person name="Smith Z."/>
            <person name="Souvorov A."/>
            <person name="Sung W."/>
            <person name="Tang Z."/>
            <person name="Tsuchiya D."/>
            <person name="Tu H."/>
            <person name="Vos H."/>
            <person name="Wang M."/>
            <person name="Wolf Y.I."/>
            <person name="Yamagata H."/>
            <person name="Yamada T."/>
            <person name="Ye Y."/>
            <person name="Shaw J.R."/>
            <person name="Andrews J."/>
            <person name="Crease T.J."/>
            <person name="Tang H."/>
            <person name="Lucas S.M."/>
            <person name="Robertson H.M."/>
            <person name="Bork P."/>
            <person name="Koonin E.V."/>
            <person name="Zdobnov E.M."/>
            <person name="Grigoriev I.V."/>
            <person name="Lynch M."/>
            <person name="Boore J.L."/>
        </authorList>
    </citation>
    <scope>NUCLEOTIDE SEQUENCE [LARGE SCALE GENOMIC DNA]</scope>
</reference>